<proteinExistence type="predicted"/>
<dbReference type="EMBL" id="JAGTJS010000007">
    <property type="protein sequence ID" value="KAH7264031.1"/>
    <property type="molecule type" value="Genomic_DNA"/>
</dbReference>
<feature type="transmembrane region" description="Helical" evidence="2">
    <location>
        <begin position="187"/>
        <end position="207"/>
    </location>
</feature>
<feature type="transmembrane region" description="Helical" evidence="2">
    <location>
        <begin position="153"/>
        <end position="175"/>
    </location>
</feature>
<evidence type="ECO:0000313" key="3">
    <source>
        <dbReference type="EMBL" id="KAH7264031.1"/>
    </source>
</evidence>
<dbReference type="AlphaFoldDB" id="A0A9P9HVA2"/>
<organism evidence="3 4">
    <name type="scientific">Fusarium solani</name>
    <name type="common">Filamentous fungus</name>
    <dbReference type="NCBI Taxonomy" id="169388"/>
    <lineage>
        <taxon>Eukaryota</taxon>
        <taxon>Fungi</taxon>
        <taxon>Dikarya</taxon>
        <taxon>Ascomycota</taxon>
        <taxon>Pezizomycotina</taxon>
        <taxon>Sordariomycetes</taxon>
        <taxon>Hypocreomycetidae</taxon>
        <taxon>Hypocreales</taxon>
        <taxon>Nectriaceae</taxon>
        <taxon>Fusarium</taxon>
        <taxon>Fusarium solani species complex</taxon>
    </lineage>
</organism>
<dbReference type="OrthoDB" id="5368516at2759"/>
<accession>A0A9P9HVA2</accession>
<feature type="compositionally biased region" description="Polar residues" evidence="1">
    <location>
        <begin position="594"/>
        <end position="607"/>
    </location>
</feature>
<feature type="transmembrane region" description="Helical" evidence="2">
    <location>
        <begin position="270"/>
        <end position="289"/>
    </location>
</feature>
<feature type="region of interest" description="Disordered" evidence="1">
    <location>
        <begin position="352"/>
        <end position="379"/>
    </location>
</feature>
<keyword evidence="2" id="KW-0472">Membrane</keyword>
<keyword evidence="2" id="KW-1133">Transmembrane helix</keyword>
<evidence type="ECO:0000256" key="2">
    <source>
        <dbReference type="SAM" id="Phobius"/>
    </source>
</evidence>
<feature type="transmembrane region" description="Helical" evidence="2">
    <location>
        <begin position="66"/>
        <end position="86"/>
    </location>
</feature>
<feature type="transmembrane region" description="Helical" evidence="2">
    <location>
        <begin position="227"/>
        <end position="249"/>
    </location>
</feature>
<feature type="region of interest" description="Disordered" evidence="1">
    <location>
        <begin position="579"/>
        <end position="645"/>
    </location>
</feature>
<evidence type="ECO:0000256" key="1">
    <source>
        <dbReference type="SAM" id="MobiDB-lite"/>
    </source>
</evidence>
<feature type="transmembrane region" description="Helical" evidence="2">
    <location>
        <begin position="114"/>
        <end position="133"/>
    </location>
</feature>
<keyword evidence="2" id="KW-0812">Transmembrane</keyword>
<reference evidence="3" key="1">
    <citation type="journal article" date="2021" name="Nat. Commun.">
        <title>Genetic determinants of endophytism in the Arabidopsis root mycobiome.</title>
        <authorList>
            <person name="Mesny F."/>
            <person name="Miyauchi S."/>
            <person name="Thiergart T."/>
            <person name="Pickel B."/>
            <person name="Atanasova L."/>
            <person name="Karlsson M."/>
            <person name="Huettel B."/>
            <person name="Barry K.W."/>
            <person name="Haridas S."/>
            <person name="Chen C."/>
            <person name="Bauer D."/>
            <person name="Andreopoulos W."/>
            <person name="Pangilinan J."/>
            <person name="LaButti K."/>
            <person name="Riley R."/>
            <person name="Lipzen A."/>
            <person name="Clum A."/>
            <person name="Drula E."/>
            <person name="Henrissat B."/>
            <person name="Kohler A."/>
            <person name="Grigoriev I.V."/>
            <person name="Martin F.M."/>
            <person name="Hacquard S."/>
        </authorList>
    </citation>
    <scope>NUCLEOTIDE SEQUENCE</scope>
    <source>
        <strain evidence="3">FSSC 5 MPI-SDFR-AT-0091</strain>
    </source>
</reference>
<gene>
    <name evidence="3" type="ORF">B0J15DRAFT_420757</name>
</gene>
<dbReference type="Proteomes" id="UP000736672">
    <property type="component" value="Unassembled WGS sequence"/>
</dbReference>
<name>A0A9P9HVA2_FUSSL</name>
<feature type="transmembrane region" description="Helical" evidence="2">
    <location>
        <begin position="309"/>
        <end position="328"/>
    </location>
</feature>
<evidence type="ECO:0000313" key="4">
    <source>
        <dbReference type="Proteomes" id="UP000736672"/>
    </source>
</evidence>
<keyword evidence="4" id="KW-1185">Reference proteome</keyword>
<protein>
    <submittedName>
        <fullName evidence="3">Uncharacterized protein</fullName>
    </submittedName>
</protein>
<sequence length="645" mass="71110">MPPNNYAVPALLRLEACPSPKLPAIATKTLWIAELDTAGFQFQANSTSAWDNQLKLAAAASVRTSIVVLASFNVLAAFATAASIFWESWKTAKRTDATWTWRTSWFRLIKRRDVHPFVLSCGIVVQGIVYAVAQSKGFQSLMILGCRSISQFMLPALFITPFIQLIFGLELAIRVTKPNIFPARGRWNVVACLVIIGLFLLVTFSITFAIQPPNFCFAGLFWYLHRYNLGCFGLLTTIVLSILLQCGVISFKLHTGSRMSFAVRDEASRMVYYMVIALLSYTLLITFFYNTSFEDPQSAGPETMQLSMVVSVVANLSGLLTGCLYLFLRSSKSPSGSYEEDDVNKGFKSDLEGQELEPSTPSSAMPRPLQLPKQIRKENSRETLLAEARDEGKVMGARKDILNHAFPRPLRLGSMRQSQILPSKPGPARTSSKSSLKNFKKSMYSIFPKEEQPKSPVLLLPTTTYSPASAKKASTSANLADGLLAPPAIHVPEDAPRRRGSSMVSTATVQIGLRLSNINDMRPSKAPVQEDADKVHNLDCPNSTVTFFPRKTSPLAIAIVDVPGEGTTFQVKDNFEKELPPVPLSAKDNKTQDDQPTLSSAVYSPQRQKPGPFSHNPKSSSVSSRGMHSRQGSRAGPEMRKDQWI</sequence>
<comment type="caution">
    <text evidence="3">The sequence shown here is derived from an EMBL/GenBank/DDBJ whole genome shotgun (WGS) entry which is preliminary data.</text>
</comment>